<proteinExistence type="predicted"/>
<dbReference type="Proteomes" id="UP001589609">
    <property type="component" value="Unassembled WGS sequence"/>
</dbReference>
<keyword evidence="1" id="KW-0238">DNA-binding</keyword>
<dbReference type="InterPro" id="IPR036162">
    <property type="entry name" value="Resolvase-like_N_sf"/>
</dbReference>
<evidence type="ECO:0000256" key="1">
    <source>
        <dbReference type="ARBA" id="ARBA00023125"/>
    </source>
</evidence>
<dbReference type="PANTHER" id="PTHR30461">
    <property type="entry name" value="DNA-INVERTASE FROM LAMBDOID PROPHAGE"/>
    <property type="match status" value="1"/>
</dbReference>
<dbReference type="PANTHER" id="PTHR30461:SF2">
    <property type="entry name" value="SERINE RECOMBINASE PINE-RELATED"/>
    <property type="match status" value="1"/>
</dbReference>
<organism evidence="4 5">
    <name type="scientific">Ectobacillus funiculus</name>
    <dbReference type="NCBI Taxonomy" id="137993"/>
    <lineage>
        <taxon>Bacteria</taxon>
        <taxon>Bacillati</taxon>
        <taxon>Bacillota</taxon>
        <taxon>Bacilli</taxon>
        <taxon>Bacillales</taxon>
        <taxon>Bacillaceae</taxon>
        <taxon>Ectobacillus</taxon>
    </lineage>
</organism>
<dbReference type="PROSITE" id="PS51736">
    <property type="entry name" value="RECOMBINASES_3"/>
    <property type="match status" value="1"/>
</dbReference>
<evidence type="ECO:0000313" key="4">
    <source>
        <dbReference type="EMBL" id="MFB9760384.1"/>
    </source>
</evidence>
<evidence type="ECO:0000259" key="3">
    <source>
        <dbReference type="PROSITE" id="PS51736"/>
    </source>
</evidence>
<dbReference type="EMBL" id="JBHMAF010000138">
    <property type="protein sequence ID" value="MFB9760384.1"/>
    <property type="molecule type" value="Genomic_DNA"/>
</dbReference>
<protein>
    <submittedName>
        <fullName evidence="4">Recombinase family protein</fullName>
    </submittedName>
</protein>
<dbReference type="InterPro" id="IPR050639">
    <property type="entry name" value="SSR_resolvase"/>
</dbReference>
<dbReference type="RefSeq" id="WP_379950709.1">
    <property type="nucleotide sequence ID" value="NZ_JBHMAF010000138.1"/>
</dbReference>
<reference evidence="4 5" key="1">
    <citation type="submission" date="2024-09" db="EMBL/GenBank/DDBJ databases">
        <authorList>
            <person name="Sun Q."/>
            <person name="Mori K."/>
        </authorList>
    </citation>
    <scope>NUCLEOTIDE SEQUENCE [LARGE SCALE GENOMIC DNA]</scope>
    <source>
        <strain evidence="4 5">JCM 11201</strain>
    </source>
</reference>
<gene>
    <name evidence="4" type="ORF">ACFFMS_18820</name>
</gene>
<dbReference type="SUPFAM" id="SSF53041">
    <property type="entry name" value="Resolvase-like"/>
    <property type="match status" value="1"/>
</dbReference>
<evidence type="ECO:0000256" key="2">
    <source>
        <dbReference type="ARBA" id="ARBA00023172"/>
    </source>
</evidence>
<evidence type="ECO:0000313" key="5">
    <source>
        <dbReference type="Proteomes" id="UP001589609"/>
    </source>
</evidence>
<dbReference type="Pfam" id="PF00239">
    <property type="entry name" value="Resolvase"/>
    <property type="match status" value="1"/>
</dbReference>
<sequence>MLTVHLARGLSEKEVEFVSIQDKINTDTAAGKAMFGILSVLAEFERNTIRERTMTVLKTAHARGRKGGRPNCRPSL</sequence>
<keyword evidence="2" id="KW-0233">DNA recombination</keyword>
<dbReference type="Gene3D" id="3.40.50.1390">
    <property type="entry name" value="Resolvase, N-terminal catalytic domain"/>
    <property type="match status" value="1"/>
</dbReference>
<name>A0ABV5WIC8_9BACI</name>
<accession>A0ABV5WIC8</accession>
<keyword evidence="5" id="KW-1185">Reference proteome</keyword>
<comment type="caution">
    <text evidence="4">The sequence shown here is derived from an EMBL/GenBank/DDBJ whole genome shotgun (WGS) entry which is preliminary data.</text>
</comment>
<dbReference type="InterPro" id="IPR006119">
    <property type="entry name" value="Resolv_N"/>
</dbReference>
<feature type="domain" description="Resolvase/invertase-type recombinase catalytic" evidence="3">
    <location>
        <begin position="1"/>
        <end position="64"/>
    </location>
</feature>